<evidence type="ECO:0000313" key="2">
    <source>
        <dbReference type="Proteomes" id="UP000886861"/>
    </source>
</evidence>
<gene>
    <name evidence="1" type="ORF">IAA62_01985</name>
</gene>
<dbReference type="AlphaFoldDB" id="A0A9D1NF38"/>
<sequence length="114" mass="13365">MKEEFFLWLSGIEEDDPLPYEIGYVYFCVHRSNGGAYFAYYASENEQSLALNFDYFPLDGQYFYHEDIEGGSPFYKLRSLVEDFLNSEESAFLKNKKIYIAEFGKPALFDFYSG</sequence>
<comment type="caution">
    <text evidence="1">The sequence shown here is derived from an EMBL/GenBank/DDBJ whole genome shotgun (WGS) entry which is preliminary data.</text>
</comment>
<name>A0A9D1NF38_9FIRM</name>
<organism evidence="1 2">
    <name type="scientific">Candidatus Caccopulliclostridium gallistercoris</name>
    <dbReference type="NCBI Taxonomy" id="2840719"/>
    <lineage>
        <taxon>Bacteria</taxon>
        <taxon>Bacillati</taxon>
        <taxon>Bacillota</taxon>
        <taxon>Clostridia</taxon>
        <taxon>Candidatus Caccopulliclostridium</taxon>
    </lineage>
</organism>
<dbReference type="Proteomes" id="UP000886861">
    <property type="component" value="Unassembled WGS sequence"/>
</dbReference>
<dbReference type="EMBL" id="DVOJ01000007">
    <property type="protein sequence ID" value="HIV01308.1"/>
    <property type="molecule type" value="Genomic_DNA"/>
</dbReference>
<proteinExistence type="predicted"/>
<accession>A0A9D1NF38</accession>
<protein>
    <submittedName>
        <fullName evidence="1">Uncharacterized protein</fullName>
    </submittedName>
</protein>
<evidence type="ECO:0000313" key="1">
    <source>
        <dbReference type="EMBL" id="HIV01308.1"/>
    </source>
</evidence>
<reference evidence="1" key="2">
    <citation type="journal article" date="2021" name="PeerJ">
        <title>Extensive microbial diversity within the chicken gut microbiome revealed by metagenomics and culture.</title>
        <authorList>
            <person name="Gilroy R."/>
            <person name="Ravi A."/>
            <person name="Getino M."/>
            <person name="Pursley I."/>
            <person name="Horton D.L."/>
            <person name="Alikhan N.F."/>
            <person name="Baker D."/>
            <person name="Gharbi K."/>
            <person name="Hall N."/>
            <person name="Watson M."/>
            <person name="Adriaenssens E.M."/>
            <person name="Foster-Nyarko E."/>
            <person name="Jarju S."/>
            <person name="Secka A."/>
            <person name="Antonio M."/>
            <person name="Oren A."/>
            <person name="Chaudhuri R.R."/>
            <person name="La Ragione R."/>
            <person name="Hildebrand F."/>
            <person name="Pallen M.J."/>
        </authorList>
    </citation>
    <scope>NUCLEOTIDE SEQUENCE</scope>
    <source>
        <strain evidence="1">CHK186-9395</strain>
    </source>
</reference>
<reference evidence="1" key="1">
    <citation type="submission" date="2020-10" db="EMBL/GenBank/DDBJ databases">
        <authorList>
            <person name="Gilroy R."/>
        </authorList>
    </citation>
    <scope>NUCLEOTIDE SEQUENCE</scope>
    <source>
        <strain evidence="1">CHK186-9395</strain>
    </source>
</reference>